<sequence>MGCATKTQNMVIHKRKMGLILIVTCITFLAPVHQAYLPSDTISNLTLKNLDFAMNLYRKISSHDDKNIFFSPLSISTNFAALLMGSAGVTHEEILKGLNLEQLERADQPELIPGLFQLLHENITQGGSLKLDRAMALFMSQNFSVEKVFQDHIKKYFDADIRRVDFADSKGSIRFINEYIKNKTRDKITDMMSSLDAMTKLMLIDTILFQGSWQTPFNANFTSNAPFHINKYNIVQVPMMFLEDKFYSMQDVGLGAKVLRLPYQEGVSMLILLPDKGMDYTVIDDAITAKKFLEWIKKLQKSTLEVNLPKFKMESSYSLQNILPDFGMASIFSNTANLTRLSKEEGLKVSEVLHKAMIEVDETGTTAAAATTSGIIPYSLPRTFIVNRPFFFFIYHEATNCLLFMGRVINPIENYQS</sequence>
<dbReference type="GO" id="GO:0045861">
    <property type="term" value="P:negative regulation of proteolysis"/>
    <property type="evidence" value="ECO:0007669"/>
    <property type="project" value="UniProtKB-ARBA"/>
</dbReference>
<dbReference type="PANTHER" id="PTHR11461:SF191">
    <property type="entry name" value="PROTEIN Z-DEPENDENT PROTEASE INHIBITOR"/>
    <property type="match status" value="1"/>
</dbReference>
<dbReference type="PANTHER" id="PTHR11461">
    <property type="entry name" value="SERINE PROTEASE INHIBITOR, SERPIN"/>
    <property type="match status" value="1"/>
</dbReference>
<reference evidence="5" key="3">
    <citation type="submission" date="2025-09" db="UniProtKB">
        <authorList>
            <consortium name="Ensembl"/>
        </authorList>
    </citation>
    <scope>IDENTIFICATION</scope>
</reference>
<dbReference type="OMA" id="METFHIN"/>
<evidence type="ECO:0000313" key="5">
    <source>
        <dbReference type="Ensembl" id="ENSGACP00000010699.2"/>
    </source>
</evidence>
<dbReference type="CDD" id="cd02055">
    <property type="entry name" value="serpinA10_PZI"/>
    <property type="match status" value="1"/>
</dbReference>
<dbReference type="SMART" id="SM00093">
    <property type="entry name" value="SERPIN"/>
    <property type="match status" value="1"/>
</dbReference>
<dbReference type="GO" id="GO:0004867">
    <property type="term" value="F:serine-type endopeptidase inhibitor activity"/>
    <property type="evidence" value="ECO:0007669"/>
    <property type="project" value="UniProtKB-KW"/>
</dbReference>
<dbReference type="GO" id="GO:0030195">
    <property type="term" value="P:negative regulation of blood coagulation"/>
    <property type="evidence" value="ECO:0007669"/>
    <property type="project" value="UniProtKB-ARBA"/>
</dbReference>
<keyword evidence="6" id="KW-1185">Reference proteome</keyword>
<dbReference type="STRING" id="69293.ENSGACP00000010699"/>
<organism evidence="5 6">
    <name type="scientific">Gasterosteus aculeatus aculeatus</name>
    <name type="common">three-spined stickleback</name>
    <dbReference type="NCBI Taxonomy" id="481459"/>
    <lineage>
        <taxon>Eukaryota</taxon>
        <taxon>Metazoa</taxon>
        <taxon>Chordata</taxon>
        <taxon>Craniata</taxon>
        <taxon>Vertebrata</taxon>
        <taxon>Euteleostomi</taxon>
        <taxon>Actinopterygii</taxon>
        <taxon>Neopterygii</taxon>
        <taxon>Teleostei</taxon>
        <taxon>Neoteleostei</taxon>
        <taxon>Acanthomorphata</taxon>
        <taxon>Eupercaria</taxon>
        <taxon>Perciformes</taxon>
        <taxon>Cottioidei</taxon>
        <taxon>Gasterosteales</taxon>
        <taxon>Gasterosteidae</taxon>
        <taxon>Gasterosteus</taxon>
    </lineage>
</organism>
<dbReference type="SUPFAM" id="SSF56574">
    <property type="entry name" value="Serpins"/>
    <property type="match status" value="1"/>
</dbReference>
<dbReference type="InParanoid" id="G3NZC7"/>
<dbReference type="PRINTS" id="PR00780">
    <property type="entry name" value="LEUSERPINII"/>
</dbReference>
<name>G3NZC7_GASAC</name>
<dbReference type="InterPro" id="IPR042178">
    <property type="entry name" value="Serpin_sf_1"/>
</dbReference>
<dbReference type="AlphaFoldDB" id="G3NZC7"/>
<evidence type="ECO:0000313" key="6">
    <source>
        <dbReference type="Proteomes" id="UP000007635"/>
    </source>
</evidence>
<dbReference type="eggNOG" id="KOG2392">
    <property type="taxonomic scope" value="Eukaryota"/>
</dbReference>
<protein>
    <submittedName>
        <fullName evidence="5">Serpin peptidase inhibitor, clade A (alpha-1 antiproteinase, antitrypsin), member 10b</fullName>
    </submittedName>
</protein>
<dbReference type="Bgee" id="ENSGACG00000008048">
    <property type="expression patterns" value="Expressed in liver and 2 other cell types or tissues"/>
</dbReference>
<comment type="similarity">
    <text evidence="3">Belongs to the serpin family.</text>
</comment>
<dbReference type="Pfam" id="PF00079">
    <property type="entry name" value="Serpin"/>
    <property type="match status" value="1"/>
</dbReference>
<dbReference type="PROSITE" id="PS00284">
    <property type="entry name" value="SERPIN"/>
    <property type="match status" value="1"/>
</dbReference>
<dbReference type="FunFam" id="2.30.39.10:FF:000035">
    <property type="entry name" value="Serine protease inhibitor (serpin) 16"/>
    <property type="match status" value="1"/>
</dbReference>
<dbReference type="GO" id="GO:0005615">
    <property type="term" value="C:extracellular space"/>
    <property type="evidence" value="ECO:0007669"/>
    <property type="project" value="InterPro"/>
</dbReference>
<reference evidence="5 6" key="1">
    <citation type="journal article" date="2021" name="G3 (Bethesda)">
        <title>Improved contiguity of the threespine stickleback genome using long-read sequencing.</title>
        <authorList>
            <person name="Nath S."/>
            <person name="Shaw D.E."/>
            <person name="White M.A."/>
        </authorList>
    </citation>
    <scope>NUCLEOTIDE SEQUENCE [LARGE SCALE GENOMIC DNA]</scope>
    <source>
        <strain evidence="5 6">Lake Benthic</strain>
    </source>
</reference>
<accession>G3NZC7</accession>
<evidence type="ECO:0000256" key="3">
    <source>
        <dbReference type="RuleBase" id="RU000411"/>
    </source>
</evidence>
<dbReference type="GeneTree" id="ENSGT00940000159462"/>
<evidence type="ECO:0000259" key="4">
    <source>
        <dbReference type="SMART" id="SM00093"/>
    </source>
</evidence>
<dbReference type="InterPro" id="IPR023796">
    <property type="entry name" value="Serpin_dom"/>
</dbReference>
<feature type="domain" description="Serpin" evidence="4">
    <location>
        <begin position="54"/>
        <end position="411"/>
    </location>
</feature>
<dbReference type="FunFam" id="3.30.497.10:FF:000001">
    <property type="entry name" value="Serine protease inhibitor"/>
    <property type="match status" value="1"/>
</dbReference>
<keyword evidence="2" id="KW-0722">Serine protease inhibitor</keyword>
<dbReference type="InterPro" id="IPR033835">
    <property type="entry name" value="PZI_serpin_dom"/>
</dbReference>
<proteinExistence type="inferred from homology"/>
<dbReference type="Ensembl" id="ENSGACT00000010721.2">
    <property type="protein sequence ID" value="ENSGACP00000010699.2"/>
    <property type="gene ID" value="ENSGACG00000008048.2"/>
</dbReference>
<evidence type="ECO:0000256" key="2">
    <source>
        <dbReference type="ARBA" id="ARBA00022900"/>
    </source>
</evidence>
<dbReference type="InterPro" id="IPR023795">
    <property type="entry name" value="Serpin_CS"/>
</dbReference>
<dbReference type="Gene3D" id="2.30.39.10">
    <property type="entry name" value="Alpha-1-antitrypsin, domain 1"/>
    <property type="match status" value="1"/>
</dbReference>
<dbReference type="GO" id="GO:0007596">
    <property type="term" value="P:blood coagulation"/>
    <property type="evidence" value="ECO:0007669"/>
    <property type="project" value="InterPro"/>
</dbReference>
<dbReference type="InterPro" id="IPR042185">
    <property type="entry name" value="Serpin_sf_2"/>
</dbReference>
<dbReference type="InterPro" id="IPR000215">
    <property type="entry name" value="Serpin_fam"/>
</dbReference>
<evidence type="ECO:0000256" key="1">
    <source>
        <dbReference type="ARBA" id="ARBA00022690"/>
    </source>
</evidence>
<reference evidence="5" key="2">
    <citation type="submission" date="2025-08" db="UniProtKB">
        <authorList>
            <consortium name="Ensembl"/>
        </authorList>
    </citation>
    <scope>IDENTIFICATION</scope>
</reference>
<dbReference type="Proteomes" id="UP000007635">
    <property type="component" value="Chromosome XV"/>
</dbReference>
<dbReference type="InterPro" id="IPR036186">
    <property type="entry name" value="Serpin_sf"/>
</dbReference>
<dbReference type="Gene3D" id="3.30.497.10">
    <property type="entry name" value="Antithrombin, subunit I, domain 2"/>
    <property type="match status" value="1"/>
</dbReference>
<keyword evidence="1" id="KW-0646">Protease inhibitor</keyword>